<accession>A0A9E6RB27</accession>
<evidence type="ECO:0000313" key="9">
    <source>
        <dbReference type="EMBL" id="QZO01484.1"/>
    </source>
</evidence>
<evidence type="ECO:0000256" key="5">
    <source>
        <dbReference type="ARBA" id="ARBA00022741"/>
    </source>
</evidence>
<evidence type="ECO:0000256" key="6">
    <source>
        <dbReference type="ARBA" id="ARBA00022777"/>
    </source>
</evidence>
<dbReference type="RefSeq" id="WP_261404765.1">
    <property type="nucleotide sequence ID" value="NZ_CP081869.1"/>
</dbReference>
<organism evidence="9 10">
    <name type="scientific">Chenggangzhangella methanolivorans</name>
    <dbReference type="NCBI Taxonomy" id="1437009"/>
    <lineage>
        <taxon>Bacteria</taxon>
        <taxon>Pseudomonadati</taxon>
        <taxon>Pseudomonadota</taxon>
        <taxon>Alphaproteobacteria</taxon>
        <taxon>Hyphomicrobiales</taxon>
        <taxon>Methylopilaceae</taxon>
        <taxon>Chenggangzhangella</taxon>
    </lineage>
</organism>
<dbReference type="Gene3D" id="3.30.450.20">
    <property type="entry name" value="PAS domain"/>
    <property type="match status" value="1"/>
</dbReference>
<dbReference type="PANTHER" id="PTHR41523:SF7">
    <property type="entry name" value="HISTIDINE KINASE"/>
    <property type="match status" value="1"/>
</dbReference>
<comment type="catalytic activity">
    <reaction evidence="1">
        <text>ATP + protein L-histidine = ADP + protein N-phospho-L-histidine.</text>
        <dbReference type="EC" id="2.7.13.3"/>
    </reaction>
</comment>
<keyword evidence="7" id="KW-0067">ATP-binding</keyword>
<reference evidence="9" key="1">
    <citation type="submission" date="2021-08" db="EMBL/GenBank/DDBJ databases">
        <authorList>
            <person name="Zhang H."/>
            <person name="Xu M."/>
            <person name="Yu Z."/>
            <person name="Yang L."/>
            <person name="Cai Y."/>
        </authorList>
    </citation>
    <scope>NUCLEOTIDE SEQUENCE</scope>
    <source>
        <strain evidence="9">CHL1</strain>
    </source>
</reference>
<dbReference type="Gene3D" id="3.30.565.10">
    <property type="entry name" value="Histidine kinase-like ATPase, C-terminal domain"/>
    <property type="match status" value="1"/>
</dbReference>
<dbReference type="Proteomes" id="UP000825701">
    <property type="component" value="Chromosome"/>
</dbReference>
<dbReference type="PANTHER" id="PTHR41523">
    <property type="entry name" value="TWO-COMPONENT SYSTEM SENSOR PROTEIN"/>
    <property type="match status" value="1"/>
</dbReference>
<dbReference type="EMBL" id="CP081869">
    <property type="protein sequence ID" value="QZO01484.1"/>
    <property type="molecule type" value="Genomic_DNA"/>
</dbReference>
<dbReference type="SUPFAM" id="SSF55874">
    <property type="entry name" value="ATPase domain of HSP90 chaperone/DNA topoisomerase II/histidine kinase"/>
    <property type="match status" value="1"/>
</dbReference>
<sequence>MSNVTRLVDADGVPSFFTVTVDVTERKEQDRIRAWLLAELNHRVKNNLSTVQALAHQSLASTSSPEEFQKTFDARLMALSRAHDLLMRETWTSAGLGQLVAETLAPFSLDVDGRIVIGGPEVRLSPTAAVTMTLAFHELATNAARFGALSQAGGRVTVEWSVDQKGDGDVLELSWRETGGPDVSPPARRGFGSRLIERGAARELGGRVRLDFEPEGVACVFRLPLSQKITTP</sequence>
<dbReference type="AlphaFoldDB" id="A0A9E6RB27"/>
<dbReference type="GO" id="GO:0005524">
    <property type="term" value="F:ATP binding"/>
    <property type="evidence" value="ECO:0007669"/>
    <property type="project" value="UniProtKB-KW"/>
</dbReference>
<proteinExistence type="predicted"/>
<evidence type="ECO:0000256" key="7">
    <source>
        <dbReference type="ARBA" id="ARBA00022840"/>
    </source>
</evidence>
<keyword evidence="5" id="KW-0547">Nucleotide-binding</keyword>
<evidence type="ECO:0000256" key="3">
    <source>
        <dbReference type="ARBA" id="ARBA00022553"/>
    </source>
</evidence>
<dbReference type="EC" id="2.7.13.3" evidence="2"/>
<feature type="domain" description="Signal transduction histidine kinase HWE region" evidence="8">
    <location>
        <begin position="39"/>
        <end position="121"/>
    </location>
</feature>
<keyword evidence="10" id="KW-1185">Reference proteome</keyword>
<keyword evidence="6 9" id="KW-0418">Kinase</keyword>
<dbReference type="InterPro" id="IPR011102">
    <property type="entry name" value="Sig_transdc_His_kinase_HWE"/>
</dbReference>
<dbReference type="InterPro" id="IPR036890">
    <property type="entry name" value="HATPase_C_sf"/>
</dbReference>
<keyword evidence="3" id="KW-0597">Phosphoprotein</keyword>
<name>A0A9E6RB27_9HYPH</name>
<dbReference type="GO" id="GO:0004673">
    <property type="term" value="F:protein histidine kinase activity"/>
    <property type="evidence" value="ECO:0007669"/>
    <property type="project" value="UniProtKB-EC"/>
</dbReference>
<evidence type="ECO:0000256" key="2">
    <source>
        <dbReference type="ARBA" id="ARBA00012438"/>
    </source>
</evidence>
<evidence type="ECO:0000256" key="4">
    <source>
        <dbReference type="ARBA" id="ARBA00022679"/>
    </source>
</evidence>
<keyword evidence="4" id="KW-0808">Transferase</keyword>
<evidence type="ECO:0000259" key="8">
    <source>
        <dbReference type="SMART" id="SM00911"/>
    </source>
</evidence>
<evidence type="ECO:0000313" key="10">
    <source>
        <dbReference type="Proteomes" id="UP000825701"/>
    </source>
</evidence>
<evidence type="ECO:0000256" key="1">
    <source>
        <dbReference type="ARBA" id="ARBA00000085"/>
    </source>
</evidence>
<protein>
    <recommendedName>
        <fullName evidence="2">histidine kinase</fullName>
        <ecNumber evidence="2">2.7.13.3</ecNumber>
    </recommendedName>
</protein>
<dbReference type="Pfam" id="PF07536">
    <property type="entry name" value="HWE_HK"/>
    <property type="match status" value="1"/>
</dbReference>
<gene>
    <name evidence="9" type="ORF">K6K41_08620</name>
</gene>
<dbReference type="KEGG" id="cmet:K6K41_08620"/>
<dbReference type="SMART" id="SM00911">
    <property type="entry name" value="HWE_HK"/>
    <property type="match status" value="1"/>
</dbReference>